<dbReference type="InterPro" id="IPR001810">
    <property type="entry name" value="F-box_dom"/>
</dbReference>
<organism evidence="3 4">
    <name type="scientific">Metarhizium robertsii</name>
    <dbReference type="NCBI Taxonomy" id="568076"/>
    <lineage>
        <taxon>Eukaryota</taxon>
        <taxon>Fungi</taxon>
        <taxon>Dikarya</taxon>
        <taxon>Ascomycota</taxon>
        <taxon>Pezizomycotina</taxon>
        <taxon>Sordariomycetes</taxon>
        <taxon>Hypocreomycetidae</taxon>
        <taxon>Hypocreales</taxon>
        <taxon>Clavicipitaceae</taxon>
        <taxon>Metarhizium</taxon>
    </lineage>
</organism>
<comment type="caution">
    <text evidence="3">The sequence shown here is derived from an EMBL/GenBank/DDBJ whole genome shotgun (WGS) entry which is preliminary data.</text>
</comment>
<dbReference type="Proteomes" id="UP000030151">
    <property type="component" value="Unassembled WGS sequence"/>
</dbReference>
<evidence type="ECO:0000313" key="3">
    <source>
        <dbReference type="EMBL" id="EXU95467.1"/>
    </source>
</evidence>
<dbReference type="Pfam" id="PF00646">
    <property type="entry name" value="F-box"/>
    <property type="match status" value="1"/>
</dbReference>
<sequence length="467" mass="54494">MPLFSQLRESGLFINKRPPLCPPLRHPRPSSQFTKFPHHRSERDQPPEPPTTNLVEKLKLLVHYKSSASRPKTEPVARICQMPLKIVMGIVANLSTKDQVSFRNTCTIFREMSTRGYSPLFYRMSTHMVRTHVLSLILRDFWICDLCFRLHRVDRRDTPGAPRRPICAQPHVDARSFGCIPLDFFLQASPFYLKAARSNEHSGYRDRLLQRRQITRAVKNSRMGCSVEAAFHPLGFDRRVVLHRSWLYRPAKQTEPAPYWDMQICPHQRYSERKFEAFEKEVSQASVKSQGPFFEVLSPQRHEYALCKAVQMAIASPSKHTFGACTLCRTDFSVKIMALETPKGARSKLDIKGSGVRRLLLRTWQDLGGQCFPLYPTWASHSHILHDVFVPFGYMYRYCEPGTAWRLYEQEYERLGKRTESQCAENNRIGAMYRCMEEKTQARRPEVFQIEKGKNKFKSLKRKHDFF</sequence>
<name>A0A014QRS4_9HYPO</name>
<dbReference type="HOGENOM" id="CLU_585364_0_0_1"/>
<feature type="region of interest" description="Disordered" evidence="1">
    <location>
        <begin position="18"/>
        <end position="52"/>
    </location>
</feature>
<protein>
    <recommendedName>
        <fullName evidence="2">F-box domain-containing protein</fullName>
    </recommendedName>
</protein>
<dbReference type="EMBL" id="JELW01000079">
    <property type="protein sequence ID" value="EXU95467.1"/>
    <property type="molecule type" value="Genomic_DNA"/>
</dbReference>
<evidence type="ECO:0000259" key="2">
    <source>
        <dbReference type="Pfam" id="PF00646"/>
    </source>
</evidence>
<evidence type="ECO:0000256" key="1">
    <source>
        <dbReference type="SAM" id="MobiDB-lite"/>
    </source>
</evidence>
<gene>
    <name evidence="3" type="ORF">X797_011451</name>
</gene>
<evidence type="ECO:0000313" key="4">
    <source>
        <dbReference type="Proteomes" id="UP000030151"/>
    </source>
</evidence>
<proteinExistence type="predicted"/>
<dbReference type="AlphaFoldDB" id="A0A014QRS4"/>
<accession>A0A014QRS4</accession>
<reference evidence="3 4" key="1">
    <citation type="submission" date="2014-02" db="EMBL/GenBank/DDBJ databases">
        <title>The genome sequence of the entomopathogenic fungus Metarhizium robertsii ARSEF 2575.</title>
        <authorList>
            <person name="Giuliano Garisto Donzelli B."/>
            <person name="Roe B.A."/>
            <person name="Macmil S.L."/>
            <person name="Krasnoff S.B."/>
            <person name="Gibson D.M."/>
        </authorList>
    </citation>
    <scope>NUCLEOTIDE SEQUENCE [LARGE SCALE GENOMIC DNA]</scope>
    <source>
        <strain evidence="3 4">ARSEF 2575</strain>
    </source>
</reference>
<feature type="domain" description="F-box" evidence="2">
    <location>
        <begin position="79"/>
        <end position="113"/>
    </location>
</feature>
<dbReference type="OrthoDB" id="3766406at2759"/>